<accession>I6ZW30</accession>
<dbReference type="GeneID" id="20564581"/>
<keyword evidence="2" id="KW-1185">Reference proteome</keyword>
<evidence type="ECO:0000313" key="1">
    <source>
        <dbReference type="EMBL" id="AFN83966.1"/>
    </source>
</evidence>
<sequence>MMSLELTRENINAVSLELVKNKRMFDKNVNYVMSFMIKAFPERTELLSRIKVLNIKSKAAKKIDLESDIMDQIAMNVFAIKNINEGSFMKNMLTLFKDPSSFSKVFLTYFYSNSSLGIEKTDEILDKLVELLLEESSLKESFEGFINGIGFSEYSESISSEKTEEMGKELGTDAHKELTYKASNDESSSTAISLISLDDSEEIRRIDTSISLLFEGRKKKLSPLSLKTCARVLSIMNIILENNYPGCVDVVPVLMYISKIDQVIFKRSLSALKTILKKINYKDKGRLFEMFCDLLGQNPNMIRMTMLIANTCGDYFSWPEFLESVDRNEEVDLDMIDRTCIPRPSFYEFIVLTENPGRYLTTAKNIIKNETDIHLLRDLGEKINDTELGGIKQIKSAIDSRIKALSHEECPKKQKRSGKNRDN</sequence>
<gene>
    <name evidence="1" type="ordered locus">EROM_101510</name>
</gene>
<dbReference type="Proteomes" id="UP000010094">
    <property type="component" value="Chromosome X"/>
</dbReference>
<evidence type="ECO:0008006" key="3">
    <source>
        <dbReference type="Google" id="ProtNLM"/>
    </source>
</evidence>
<dbReference type="OrthoDB" id="2191847at2759"/>
<dbReference type="VEuPathDB" id="MicrosporidiaDB:EROM_101510"/>
<reference evidence="1 2" key="1">
    <citation type="journal article" date="2012" name="Proc. Natl. Acad. Sci. U.S.A.">
        <title>Gain and loss of multiple functionally related, horizontally transferred genes in the reduced genomes of two microsporidian parasites.</title>
        <authorList>
            <person name="Pombert J.-F."/>
            <person name="Selman M."/>
            <person name="Burki F."/>
            <person name="Bardell F.T."/>
            <person name="Farinelli L."/>
            <person name="Solter L.F."/>
            <person name="Whitman D.W."/>
            <person name="Weiss L.M."/>
            <person name="Corradi N."/>
            <person name="Keeling P.J."/>
        </authorList>
    </citation>
    <scope>NUCLEOTIDE SEQUENCE [LARGE SCALE GENOMIC DNA]</scope>
    <source>
        <strain evidence="1 2">SJ-2008</strain>
    </source>
</reference>
<dbReference type="KEGG" id="ero:EROM_101510"/>
<dbReference type="AlphaFoldDB" id="I6ZW30"/>
<dbReference type="HOGENOM" id="CLU_647279_0_0_1"/>
<name>I6ZW30_ENCRO</name>
<proteinExistence type="predicted"/>
<dbReference type="EMBL" id="CP003529">
    <property type="protein sequence ID" value="AFN83966.1"/>
    <property type="molecule type" value="Genomic_DNA"/>
</dbReference>
<organism evidence="1 2">
    <name type="scientific">Encephalitozoon romaleae (strain SJ-2008)</name>
    <name type="common">Microsporidian parasite</name>
    <dbReference type="NCBI Taxonomy" id="1178016"/>
    <lineage>
        <taxon>Eukaryota</taxon>
        <taxon>Fungi</taxon>
        <taxon>Fungi incertae sedis</taxon>
        <taxon>Microsporidia</taxon>
        <taxon>Unikaryonidae</taxon>
        <taxon>Encephalitozoon</taxon>
    </lineage>
</organism>
<evidence type="ECO:0000313" key="2">
    <source>
        <dbReference type="Proteomes" id="UP000010094"/>
    </source>
</evidence>
<protein>
    <recommendedName>
        <fullName evidence="3">Symplekin C-terminal domain-containing protein</fullName>
    </recommendedName>
</protein>
<dbReference type="RefSeq" id="XP_009265463.1">
    <property type="nucleotide sequence ID" value="XM_009267188.1"/>
</dbReference>